<feature type="signal peptide" evidence="1">
    <location>
        <begin position="1"/>
        <end position="37"/>
    </location>
</feature>
<dbReference type="SUPFAM" id="SSF74653">
    <property type="entry name" value="TolA/TonB C-terminal domain"/>
    <property type="match status" value="1"/>
</dbReference>
<name>A0AAV3U676_9ALTE</name>
<evidence type="ECO:0008006" key="4">
    <source>
        <dbReference type="Google" id="ProtNLM"/>
    </source>
</evidence>
<dbReference type="Gene3D" id="1.25.40.10">
    <property type="entry name" value="Tetratricopeptide repeat domain"/>
    <property type="match status" value="1"/>
</dbReference>
<accession>A0AAV3U676</accession>
<dbReference type="EMBL" id="BAABLX010000029">
    <property type="protein sequence ID" value="GAA4950960.1"/>
    <property type="molecule type" value="Genomic_DNA"/>
</dbReference>
<keyword evidence="3" id="KW-1185">Reference proteome</keyword>
<gene>
    <name evidence="2" type="ORF">GCM10025791_34160</name>
</gene>
<feature type="chain" id="PRO_5043651955" description="TonB C-terminal domain-containing protein" evidence="1">
    <location>
        <begin position="38"/>
        <end position="411"/>
    </location>
</feature>
<evidence type="ECO:0000313" key="2">
    <source>
        <dbReference type="EMBL" id="GAA4950960.1"/>
    </source>
</evidence>
<evidence type="ECO:0000256" key="1">
    <source>
        <dbReference type="SAM" id="SignalP"/>
    </source>
</evidence>
<protein>
    <recommendedName>
        <fullName evidence="4">TonB C-terminal domain-containing protein</fullName>
    </recommendedName>
</protein>
<organism evidence="2 3">
    <name type="scientific">Halioxenophilus aromaticivorans</name>
    <dbReference type="NCBI Taxonomy" id="1306992"/>
    <lineage>
        <taxon>Bacteria</taxon>
        <taxon>Pseudomonadati</taxon>
        <taxon>Pseudomonadota</taxon>
        <taxon>Gammaproteobacteria</taxon>
        <taxon>Alteromonadales</taxon>
        <taxon>Alteromonadaceae</taxon>
        <taxon>Halioxenophilus</taxon>
    </lineage>
</organism>
<dbReference type="Gene3D" id="3.30.1150.10">
    <property type="match status" value="1"/>
</dbReference>
<reference evidence="3" key="1">
    <citation type="journal article" date="2019" name="Int. J. Syst. Evol. Microbiol.">
        <title>The Global Catalogue of Microorganisms (GCM) 10K type strain sequencing project: providing services to taxonomists for standard genome sequencing and annotation.</title>
        <authorList>
            <consortium name="The Broad Institute Genomics Platform"/>
            <consortium name="The Broad Institute Genome Sequencing Center for Infectious Disease"/>
            <person name="Wu L."/>
            <person name="Ma J."/>
        </authorList>
    </citation>
    <scope>NUCLEOTIDE SEQUENCE [LARGE SCALE GENOMIC DNA]</scope>
    <source>
        <strain evidence="3">JCM 19134</strain>
    </source>
</reference>
<evidence type="ECO:0000313" key="3">
    <source>
        <dbReference type="Proteomes" id="UP001409585"/>
    </source>
</evidence>
<proteinExistence type="predicted"/>
<dbReference type="Proteomes" id="UP001409585">
    <property type="component" value="Unassembled WGS sequence"/>
</dbReference>
<comment type="caution">
    <text evidence="2">The sequence shown here is derived from an EMBL/GenBank/DDBJ whole genome shotgun (WGS) entry which is preliminary data.</text>
</comment>
<dbReference type="InterPro" id="IPR011990">
    <property type="entry name" value="TPR-like_helical_dom_sf"/>
</dbReference>
<keyword evidence="1" id="KW-0732">Signal</keyword>
<sequence>MPKSLFCRCSPKVYRPGILARASLWLLLPAVASTAQAAPADDVYDEIARIESEQGAFGASLGEHLLSLATGYQARGKHVEAVEAFKRALHVQRINEGLYSMNQVPAMEAMIESQIALGDWDEAAKRHSHMYWLHQRNFGVDDPRMLPMLEKMSSWHLNAFSLSPVNIANHLLSAHQLFAMSIDIIDKNYGREDMQMIKPLKGLAVSNYYLATLKAEQSRRSAMMTTSSNGNDTAQAERKARLDHYILNSYYNGKQAITKMIDIYETADHTDQSDLIAAHVQLGDWYMMFDRSNAAMGQYELAFDKIATTNTLDEFSKELFDKPHALPDMPLLETQAHNPNQPHDYVLVKFDVTSRGEARNVDILESKPENHVGNRAMVRRSLKSAKFRPRMVAGKPVDTKGIVHRYILPKS</sequence>
<dbReference type="SUPFAM" id="SSF48452">
    <property type="entry name" value="TPR-like"/>
    <property type="match status" value="1"/>
</dbReference>
<dbReference type="AlphaFoldDB" id="A0AAV3U676"/>